<protein>
    <recommendedName>
        <fullName evidence="4">Response regulatory domain-containing protein</fullName>
    </recommendedName>
</protein>
<dbReference type="CDD" id="cd00156">
    <property type="entry name" value="REC"/>
    <property type="match status" value="1"/>
</dbReference>
<evidence type="ECO:0000313" key="5">
    <source>
        <dbReference type="EMBL" id="OIO32282.1"/>
    </source>
</evidence>
<evidence type="ECO:0000313" key="6">
    <source>
        <dbReference type="Proteomes" id="UP000183206"/>
    </source>
</evidence>
<proteinExistence type="predicted"/>
<evidence type="ECO:0000256" key="3">
    <source>
        <dbReference type="PROSITE-ProRule" id="PRU00169"/>
    </source>
</evidence>
<accession>A0A1J4V537</accession>
<dbReference type="InterPro" id="IPR001789">
    <property type="entry name" value="Sig_transdc_resp-reg_receiver"/>
</dbReference>
<dbReference type="InterPro" id="IPR050595">
    <property type="entry name" value="Bact_response_regulator"/>
</dbReference>
<keyword evidence="2" id="KW-0902">Two-component regulatory system</keyword>
<evidence type="ECO:0000256" key="2">
    <source>
        <dbReference type="ARBA" id="ARBA00023012"/>
    </source>
</evidence>
<keyword evidence="1 3" id="KW-0597">Phosphoprotein</keyword>
<comment type="caution">
    <text evidence="5">The sequence shown here is derived from an EMBL/GenBank/DDBJ whole genome shotgun (WGS) entry which is preliminary data.</text>
</comment>
<sequence>MTNVAKKKIIIVDDDRFLLDMYAVKFNESGFEIEPMAEGAGVLSKLKDGYVPDAILMDVVMPSMDGFELLEKIKKENLAPNAKMIILSNLGQASDIAKGKELGADGYIVKANATPSEVVKQVQEIIGI</sequence>
<dbReference type="STRING" id="1805282.AUJ44_02765"/>
<reference evidence="5 6" key="1">
    <citation type="journal article" date="2016" name="Environ. Microbiol.">
        <title>Genomic resolution of a cold subsurface aquifer community provides metabolic insights for novel microbes adapted to high CO concentrations.</title>
        <authorList>
            <person name="Probst A.J."/>
            <person name="Castelle C.J."/>
            <person name="Singh A."/>
            <person name="Brown C.T."/>
            <person name="Anantharaman K."/>
            <person name="Sharon I."/>
            <person name="Hug L.A."/>
            <person name="Burstein D."/>
            <person name="Emerson J.B."/>
            <person name="Thomas B.C."/>
            <person name="Banfield J.F."/>
        </authorList>
    </citation>
    <scope>NUCLEOTIDE SEQUENCE [LARGE SCALE GENOMIC DNA]</scope>
    <source>
        <strain evidence="5">CG1_02_47_685</strain>
    </source>
</reference>
<dbReference type="InterPro" id="IPR011006">
    <property type="entry name" value="CheY-like_superfamily"/>
</dbReference>
<dbReference type="AlphaFoldDB" id="A0A1J4V537"/>
<feature type="domain" description="Response regulatory" evidence="4">
    <location>
        <begin position="8"/>
        <end position="125"/>
    </location>
</feature>
<feature type="modified residue" description="4-aspartylphosphate" evidence="3">
    <location>
        <position position="58"/>
    </location>
</feature>
<evidence type="ECO:0000259" key="4">
    <source>
        <dbReference type="PROSITE" id="PS50110"/>
    </source>
</evidence>
<dbReference type="Proteomes" id="UP000183206">
    <property type="component" value="Unassembled WGS sequence"/>
</dbReference>
<dbReference type="SUPFAM" id="SSF52172">
    <property type="entry name" value="CheY-like"/>
    <property type="match status" value="1"/>
</dbReference>
<organism evidence="5 6">
    <name type="scientific">Candidatus Nomurabacteria bacterium CG1_02_47_685</name>
    <dbReference type="NCBI Taxonomy" id="1805282"/>
    <lineage>
        <taxon>Bacteria</taxon>
        <taxon>Candidatus Nomuraibacteriota</taxon>
    </lineage>
</organism>
<gene>
    <name evidence="5" type="ORF">AUJ44_02765</name>
</gene>
<dbReference type="Pfam" id="PF00072">
    <property type="entry name" value="Response_reg"/>
    <property type="match status" value="1"/>
</dbReference>
<dbReference type="PANTHER" id="PTHR44591">
    <property type="entry name" value="STRESS RESPONSE REGULATOR PROTEIN 1"/>
    <property type="match status" value="1"/>
</dbReference>
<name>A0A1J4V537_9BACT</name>
<dbReference type="SMART" id="SM00448">
    <property type="entry name" value="REC"/>
    <property type="match status" value="1"/>
</dbReference>
<dbReference type="Gene3D" id="3.40.50.2300">
    <property type="match status" value="1"/>
</dbReference>
<dbReference type="GO" id="GO:0000160">
    <property type="term" value="P:phosphorelay signal transduction system"/>
    <property type="evidence" value="ECO:0007669"/>
    <property type="project" value="UniProtKB-KW"/>
</dbReference>
<dbReference type="PROSITE" id="PS50110">
    <property type="entry name" value="RESPONSE_REGULATORY"/>
    <property type="match status" value="1"/>
</dbReference>
<dbReference type="EMBL" id="MNVO01000045">
    <property type="protein sequence ID" value="OIO32282.1"/>
    <property type="molecule type" value="Genomic_DNA"/>
</dbReference>
<evidence type="ECO:0000256" key="1">
    <source>
        <dbReference type="ARBA" id="ARBA00022553"/>
    </source>
</evidence>
<dbReference type="PANTHER" id="PTHR44591:SF14">
    <property type="entry name" value="PROTEIN PILG"/>
    <property type="match status" value="1"/>
</dbReference>